<evidence type="ECO:0000256" key="1">
    <source>
        <dbReference type="SAM" id="Phobius"/>
    </source>
</evidence>
<keyword evidence="3" id="KW-1185">Reference proteome</keyword>
<accession>A0ABN6QW88</accession>
<keyword evidence="1" id="KW-1133">Transmembrane helix</keyword>
<feature type="transmembrane region" description="Helical" evidence="1">
    <location>
        <begin position="12"/>
        <end position="33"/>
    </location>
</feature>
<gene>
    <name evidence="2" type="ORF">HEK616_34630</name>
</gene>
<reference evidence="2" key="1">
    <citation type="submission" date="2022-06" db="EMBL/GenBank/DDBJ databases">
        <title>Complete genome sequence of Streptomyces nigrescens HEK616.</title>
        <authorList>
            <person name="Asamizu S."/>
            <person name="Onaka H."/>
        </authorList>
    </citation>
    <scope>NUCLEOTIDE SEQUENCE</scope>
    <source>
        <strain evidence="2">HEK616</strain>
    </source>
</reference>
<dbReference type="EMBL" id="AP026073">
    <property type="protein sequence ID" value="BDM69976.1"/>
    <property type="molecule type" value="Genomic_DNA"/>
</dbReference>
<keyword evidence="1" id="KW-0812">Transmembrane</keyword>
<protein>
    <submittedName>
        <fullName evidence="2">Uncharacterized protein</fullName>
    </submittedName>
</protein>
<organism evidence="2 3">
    <name type="scientific">Streptomyces nigrescens</name>
    <dbReference type="NCBI Taxonomy" id="1920"/>
    <lineage>
        <taxon>Bacteria</taxon>
        <taxon>Bacillati</taxon>
        <taxon>Actinomycetota</taxon>
        <taxon>Actinomycetes</taxon>
        <taxon>Kitasatosporales</taxon>
        <taxon>Streptomycetaceae</taxon>
        <taxon>Streptomyces</taxon>
    </lineage>
</organism>
<dbReference type="Proteomes" id="UP001059597">
    <property type="component" value="Chromosome"/>
</dbReference>
<proteinExistence type="predicted"/>
<keyword evidence="1" id="KW-0472">Membrane</keyword>
<evidence type="ECO:0000313" key="3">
    <source>
        <dbReference type="Proteomes" id="UP001059597"/>
    </source>
</evidence>
<name>A0ABN6QW88_STRNI</name>
<evidence type="ECO:0000313" key="2">
    <source>
        <dbReference type="EMBL" id="BDM69976.1"/>
    </source>
</evidence>
<sequence length="65" mass="6779">MTKDIEAPPPANYSFDTVAVFGALLTAAAATAFRQGAGLREGAEGLVSMNSVRKPSGNALSRIRR</sequence>